<proteinExistence type="predicted"/>
<dbReference type="AlphaFoldDB" id="A0A0F9IU30"/>
<reference evidence="1" key="1">
    <citation type="journal article" date="2015" name="Nature">
        <title>Complex archaea that bridge the gap between prokaryotes and eukaryotes.</title>
        <authorList>
            <person name="Spang A."/>
            <person name="Saw J.H."/>
            <person name="Jorgensen S.L."/>
            <person name="Zaremba-Niedzwiedzka K."/>
            <person name="Martijn J."/>
            <person name="Lind A.E."/>
            <person name="van Eijk R."/>
            <person name="Schleper C."/>
            <person name="Guy L."/>
            <person name="Ettema T.J."/>
        </authorList>
    </citation>
    <scope>NUCLEOTIDE SEQUENCE</scope>
</reference>
<feature type="non-terminal residue" evidence="1">
    <location>
        <position position="1"/>
    </location>
</feature>
<dbReference type="EMBL" id="LAZR01011594">
    <property type="protein sequence ID" value="KKM60859.1"/>
    <property type="molecule type" value="Genomic_DNA"/>
</dbReference>
<protein>
    <submittedName>
        <fullName evidence="1">Uncharacterized protein</fullName>
    </submittedName>
</protein>
<comment type="caution">
    <text evidence="1">The sequence shown here is derived from an EMBL/GenBank/DDBJ whole genome shotgun (WGS) entry which is preliminary data.</text>
</comment>
<gene>
    <name evidence="1" type="ORF">LCGC14_1537480</name>
</gene>
<sequence>KRRQPVWAIRSWIPTVIFRAASPKKFKEYIEENKIASAKLLGMDIDTSLMWQPQLDDLRSGKTPDQVVTREVISGVSA</sequence>
<evidence type="ECO:0000313" key="1">
    <source>
        <dbReference type="EMBL" id="KKM60859.1"/>
    </source>
</evidence>
<organism evidence="1">
    <name type="scientific">marine sediment metagenome</name>
    <dbReference type="NCBI Taxonomy" id="412755"/>
    <lineage>
        <taxon>unclassified sequences</taxon>
        <taxon>metagenomes</taxon>
        <taxon>ecological metagenomes</taxon>
    </lineage>
</organism>
<name>A0A0F9IU30_9ZZZZ</name>
<accession>A0A0F9IU30</accession>